<comment type="caution">
    <text evidence="1">The sequence shown here is derived from an EMBL/GenBank/DDBJ whole genome shotgun (WGS) entry which is preliminary data.</text>
</comment>
<dbReference type="Proteomes" id="UP000814140">
    <property type="component" value="Unassembled WGS sequence"/>
</dbReference>
<protein>
    <submittedName>
        <fullName evidence="1">Uncharacterized protein</fullName>
    </submittedName>
</protein>
<keyword evidence="2" id="KW-1185">Reference proteome</keyword>
<proteinExistence type="predicted"/>
<dbReference type="EMBL" id="MU277206">
    <property type="protein sequence ID" value="KAI0062790.1"/>
    <property type="molecule type" value="Genomic_DNA"/>
</dbReference>
<organism evidence="1 2">
    <name type="scientific">Artomyces pyxidatus</name>
    <dbReference type="NCBI Taxonomy" id="48021"/>
    <lineage>
        <taxon>Eukaryota</taxon>
        <taxon>Fungi</taxon>
        <taxon>Dikarya</taxon>
        <taxon>Basidiomycota</taxon>
        <taxon>Agaricomycotina</taxon>
        <taxon>Agaricomycetes</taxon>
        <taxon>Russulales</taxon>
        <taxon>Auriscalpiaceae</taxon>
        <taxon>Artomyces</taxon>
    </lineage>
</organism>
<evidence type="ECO:0000313" key="1">
    <source>
        <dbReference type="EMBL" id="KAI0062790.1"/>
    </source>
</evidence>
<accession>A0ACB8T3S8</accession>
<gene>
    <name evidence="1" type="ORF">BV25DRAFT_1825335</name>
</gene>
<sequence length="196" mass="21783">MTANGTISFALSITDTPATCTDIEICRTRYNIVWSSLVTILACVWTAVHRNIPGPTKAGESRLWRVVARVLELAHIVVVTLLVPEWVLAWAVRQLLNARDLAKELEWAREAAEGSWREKGWVDGHDRAGNGTEYSDAGGSEAGEHMPLVYAQSEQRAFEKVFCESNSKHPHQEKPSEIITGLQPVVTRLQSSNLVH</sequence>
<reference evidence="1" key="2">
    <citation type="journal article" date="2022" name="New Phytol.">
        <title>Evolutionary transition to the ectomycorrhizal habit in the genomes of a hyperdiverse lineage of mushroom-forming fungi.</title>
        <authorList>
            <person name="Looney B."/>
            <person name="Miyauchi S."/>
            <person name="Morin E."/>
            <person name="Drula E."/>
            <person name="Courty P.E."/>
            <person name="Kohler A."/>
            <person name="Kuo A."/>
            <person name="LaButti K."/>
            <person name="Pangilinan J."/>
            <person name="Lipzen A."/>
            <person name="Riley R."/>
            <person name="Andreopoulos W."/>
            <person name="He G."/>
            <person name="Johnson J."/>
            <person name="Nolan M."/>
            <person name="Tritt A."/>
            <person name="Barry K.W."/>
            <person name="Grigoriev I.V."/>
            <person name="Nagy L.G."/>
            <person name="Hibbett D."/>
            <person name="Henrissat B."/>
            <person name="Matheny P.B."/>
            <person name="Labbe J."/>
            <person name="Martin F.M."/>
        </authorList>
    </citation>
    <scope>NUCLEOTIDE SEQUENCE</scope>
    <source>
        <strain evidence="1">HHB10654</strain>
    </source>
</reference>
<reference evidence="1" key="1">
    <citation type="submission" date="2021-03" db="EMBL/GenBank/DDBJ databases">
        <authorList>
            <consortium name="DOE Joint Genome Institute"/>
            <person name="Ahrendt S."/>
            <person name="Looney B.P."/>
            <person name="Miyauchi S."/>
            <person name="Morin E."/>
            <person name="Drula E."/>
            <person name="Courty P.E."/>
            <person name="Chicoki N."/>
            <person name="Fauchery L."/>
            <person name="Kohler A."/>
            <person name="Kuo A."/>
            <person name="Labutti K."/>
            <person name="Pangilinan J."/>
            <person name="Lipzen A."/>
            <person name="Riley R."/>
            <person name="Andreopoulos W."/>
            <person name="He G."/>
            <person name="Johnson J."/>
            <person name="Barry K.W."/>
            <person name="Grigoriev I.V."/>
            <person name="Nagy L."/>
            <person name="Hibbett D."/>
            <person name="Henrissat B."/>
            <person name="Matheny P.B."/>
            <person name="Labbe J."/>
            <person name="Martin F."/>
        </authorList>
    </citation>
    <scope>NUCLEOTIDE SEQUENCE</scope>
    <source>
        <strain evidence="1">HHB10654</strain>
    </source>
</reference>
<name>A0ACB8T3S8_9AGAM</name>
<evidence type="ECO:0000313" key="2">
    <source>
        <dbReference type="Proteomes" id="UP000814140"/>
    </source>
</evidence>